<evidence type="ECO:0000259" key="12">
    <source>
        <dbReference type="PROSITE" id="PS50200"/>
    </source>
</evidence>
<evidence type="ECO:0000256" key="5">
    <source>
        <dbReference type="ARBA" id="ARBA00023224"/>
    </source>
</evidence>
<dbReference type="SUPFAM" id="SSF47473">
    <property type="entry name" value="EF-hand"/>
    <property type="match status" value="1"/>
</dbReference>
<feature type="domain" description="C2" evidence="9">
    <location>
        <begin position="1307"/>
        <end position="1433"/>
    </location>
</feature>
<organism evidence="13">
    <name type="scientific">Tetraodon nigroviridis</name>
    <name type="common">Spotted green pufferfish</name>
    <name type="synonym">Chelonodon nigroviridis</name>
    <dbReference type="NCBI Taxonomy" id="99883"/>
    <lineage>
        <taxon>Eukaryota</taxon>
        <taxon>Metazoa</taxon>
        <taxon>Chordata</taxon>
        <taxon>Craniata</taxon>
        <taxon>Vertebrata</taxon>
        <taxon>Euteleostomi</taxon>
        <taxon>Actinopterygii</taxon>
        <taxon>Neopterygii</taxon>
        <taxon>Teleostei</taxon>
        <taxon>Neoteleostei</taxon>
        <taxon>Acanthomorphata</taxon>
        <taxon>Eupercaria</taxon>
        <taxon>Tetraodontiformes</taxon>
        <taxon>Tetradontoidea</taxon>
        <taxon>Tetraodontidae</taxon>
        <taxon>Tetraodon</taxon>
    </lineage>
</organism>
<dbReference type="SUPFAM" id="SSF50729">
    <property type="entry name" value="PH domain-like"/>
    <property type="match status" value="1"/>
</dbReference>
<dbReference type="Gene3D" id="3.20.20.190">
    <property type="entry name" value="Phosphatidylinositol (PI) phosphodiesterase"/>
    <property type="match status" value="1"/>
</dbReference>
<dbReference type="InterPro" id="IPR011992">
    <property type="entry name" value="EF-hand-dom_pair"/>
</dbReference>
<dbReference type="PROSITE" id="PS50007">
    <property type="entry name" value="PIPLC_X_DOMAIN"/>
    <property type="match status" value="1"/>
</dbReference>
<evidence type="ECO:0000256" key="2">
    <source>
        <dbReference type="ARBA" id="ARBA00022801"/>
    </source>
</evidence>
<evidence type="ECO:0000259" key="11">
    <source>
        <dbReference type="PROSITE" id="PS50009"/>
    </source>
</evidence>
<feature type="compositionally biased region" description="Basic and acidic residues" evidence="8">
    <location>
        <begin position="1058"/>
        <end position="1077"/>
    </location>
</feature>
<dbReference type="GO" id="GO:0051209">
    <property type="term" value="P:release of sequestered calcium ion into cytosol"/>
    <property type="evidence" value="ECO:0007669"/>
    <property type="project" value="TreeGrafter"/>
</dbReference>
<evidence type="ECO:0000256" key="8">
    <source>
        <dbReference type="SAM" id="MobiDB-lite"/>
    </source>
</evidence>
<dbReference type="InterPro" id="IPR023578">
    <property type="entry name" value="Ras_GEF_dom_sf"/>
</dbReference>
<dbReference type="GO" id="GO:0046488">
    <property type="term" value="P:phosphatidylinositol metabolic process"/>
    <property type="evidence" value="ECO:0007669"/>
    <property type="project" value="TreeGrafter"/>
</dbReference>
<dbReference type="PROSITE" id="PS50008">
    <property type="entry name" value="PIPLC_Y_DOMAIN"/>
    <property type="match status" value="1"/>
</dbReference>
<dbReference type="PRINTS" id="PR00390">
    <property type="entry name" value="PHPHLIPASEC"/>
</dbReference>
<evidence type="ECO:0000259" key="9">
    <source>
        <dbReference type="PROSITE" id="PS50004"/>
    </source>
</evidence>
<dbReference type="SMART" id="SM00149">
    <property type="entry name" value="PLCYc"/>
    <property type="match status" value="1"/>
</dbReference>
<reference evidence="13" key="2">
    <citation type="submission" date="2004-02" db="EMBL/GenBank/DDBJ databases">
        <authorList>
            <consortium name="Genoscope"/>
            <consortium name="Whitehead Institute Centre for Genome Research"/>
        </authorList>
    </citation>
    <scope>NUCLEOTIDE SEQUENCE</scope>
</reference>
<evidence type="ECO:0000256" key="4">
    <source>
        <dbReference type="ARBA" id="ARBA00023098"/>
    </source>
</evidence>
<dbReference type="InterPro" id="IPR046973">
    <property type="entry name" value="PLC-epsilon1_cat"/>
</dbReference>
<feature type="region of interest" description="Disordered" evidence="8">
    <location>
        <begin position="1000"/>
        <end position="1033"/>
    </location>
</feature>
<dbReference type="KEGG" id="tng:GSTEN00035002G001"/>
<keyword evidence="5" id="KW-0807">Transducer</keyword>
<feature type="non-terminal residue" evidence="13">
    <location>
        <position position="1"/>
    </location>
</feature>
<evidence type="ECO:0000259" key="10">
    <source>
        <dbReference type="PROSITE" id="PS50008"/>
    </source>
</evidence>
<dbReference type="SMART" id="SM00148">
    <property type="entry name" value="PLCXc"/>
    <property type="match status" value="1"/>
</dbReference>
<reference evidence="13" key="1">
    <citation type="journal article" date="2004" name="Nature">
        <title>Genome duplication in the teleost fish Tetraodon nigroviridis reveals the early vertebrate proto-karyotype.</title>
        <authorList>
            <person name="Jaillon O."/>
            <person name="Aury J.-M."/>
            <person name="Brunet F."/>
            <person name="Petit J.-L."/>
            <person name="Stange-Thomann N."/>
            <person name="Mauceli E."/>
            <person name="Bouneau L."/>
            <person name="Fischer C."/>
            <person name="Ozouf-Costaz C."/>
            <person name="Bernot A."/>
            <person name="Nicaud S."/>
            <person name="Jaffe D."/>
            <person name="Fisher S."/>
            <person name="Lutfalla G."/>
            <person name="Dossat C."/>
            <person name="Segurens B."/>
            <person name="Dasilva C."/>
            <person name="Salanoubat M."/>
            <person name="Levy M."/>
            <person name="Boudet N."/>
            <person name="Castellano S."/>
            <person name="Anthouard V."/>
            <person name="Jubin C."/>
            <person name="Castelli V."/>
            <person name="Katinka M."/>
            <person name="Vacherie B."/>
            <person name="Biemont C."/>
            <person name="Skalli Z."/>
            <person name="Cattolico L."/>
            <person name="Poulain J."/>
            <person name="De Berardinis V."/>
            <person name="Cruaud C."/>
            <person name="Duprat S."/>
            <person name="Brottier P."/>
            <person name="Coutanceau J.-P."/>
            <person name="Gouzy J."/>
            <person name="Parra G."/>
            <person name="Lardier G."/>
            <person name="Chapple C."/>
            <person name="McKernan K.J."/>
            <person name="McEwan P."/>
            <person name="Bosak S."/>
            <person name="Kellis M."/>
            <person name="Volff J.-N."/>
            <person name="Guigo R."/>
            <person name="Zody M.C."/>
            <person name="Mesirov J."/>
            <person name="Lindblad-Toh K."/>
            <person name="Birren B."/>
            <person name="Nusbaum C."/>
            <person name="Kahn D."/>
            <person name="Robinson-Rechavi M."/>
            <person name="Laudet V."/>
            <person name="Schachter V."/>
            <person name="Quetier F."/>
            <person name="Saurin W."/>
            <person name="Scarpelli C."/>
            <person name="Wincker P."/>
            <person name="Lander E.S."/>
            <person name="Weissenbach J."/>
            <person name="Roest Crollius H."/>
        </authorList>
    </citation>
    <scope>NUCLEOTIDE SEQUENCE [LARGE SCALE GENOMIC DNA]</scope>
</reference>
<dbReference type="InterPro" id="IPR000159">
    <property type="entry name" value="RA_dom"/>
</dbReference>
<feature type="domain" description="Ras-associating" evidence="12">
    <location>
        <begin position="1501"/>
        <end position="1596"/>
    </location>
</feature>
<dbReference type="SMART" id="SM00147">
    <property type="entry name" value="RasGEF"/>
    <property type="match status" value="1"/>
</dbReference>
<dbReference type="CDD" id="cd01780">
    <property type="entry name" value="RA2_PLC-epsilon"/>
    <property type="match status" value="1"/>
</dbReference>
<dbReference type="Gene3D" id="1.10.840.10">
    <property type="entry name" value="Ras guanine-nucleotide exchange factors catalytic domain"/>
    <property type="match status" value="1"/>
</dbReference>
<feature type="compositionally biased region" description="Acidic residues" evidence="8">
    <location>
        <begin position="1022"/>
        <end position="1033"/>
    </location>
</feature>
<dbReference type="GO" id="GO:0048015">
    <property type="term" value="P:phosphatidylinositol-mediated signaling"/>
    <property type="evidence" value="ECO:0007669"/>
    <property type="project" value="TreeGrafter"/>
</dbReference>
<dbReference type="Gene3D" id="2.60.40.150">
    <property type="entry name" value="C2 domain"/>
    <property type="match status" value="1"/>
</dbReference>
<proteinExistence type="predicted"/>
<dbReference type="SUPFAM" id="SSF48366">
    <property type="entry name" value="Ras GEF"/>
    <property type="match status" value="1"/>
</dbReference>
<dbReference type="FunFam" id="2.60.40.150:FF:000085">
    <property type="entry name" value="Phosphoinositide phospholipase C"/>
    <property type="match status" value="1"/>
</dbReference>
<feature type="domain" description="Ras-GEF" evidence="11">
    <location>
        <begin position="34"/>
        <end position="290"/>
    </location>
</feature>
<dbReference type="InterPro" id="IPR028398">
    <property type="entry name" value="PLC-epsilon1_RA2"/>
</dbReference>
<dbReference type="InterPro" id="IPR001711">
    <property type="entry name" value="PLipase_C_Pinositol-sp_Y"/>
</dbReference>
<dbReference type="PROSITE" id="PS50200">
    <property type="entry name" value="RA"/>
    <property type="match status" value="1"/>
</dbReference>
<dbReference type="InterPro" id="IPR029071">
    <property type="entry name" value="Ubiquitin-like_domsf"/>
</dbReference>
<dbReference type="InterPro" id="IPR000008">
    <property type="entry name" value="C2_dom"/>
</dbReference>
<accession>Q4RG56</accession>
<dbReference type="InterPro" id="IPR035892">
    <property type="entry name" value="C2_domain_sf"/>
</dbReference>
<name>Q4RG56_TETNG</name>
<dbReference type="CDD" id="cd00275">
    <property type="entry name" value="C2_PLC_like"/>
    <property type="match status" value="1"/>
</dbReference>
<keyword evidence="6" id="KW-0344">Guanine-nucleotide releasing factor</keyword>
<evidence type="ECO:0000256" key="6">
    <source>
        <dbReference type="PROSITE-ProRule" id="PRU00168"/>
    </source>
</evidence>
<dbReference type="Gene3D" id="1.10.238.10">
    <property type="entry name" value="EF-hand"/>
    <property type="match status" value="1"/>
</dbReference>
<dbReference type="PANTHER" id="PTHR10336:SF6">
    <property type="entry name" value="1-PHOSPHATIDYLINOSITOL 4,5-BISPHOSPHATE PHOSPHODIESTERASE EPSILON-1"/>
    <property type="match status" value="1"/>
</dbReference>
<protein>
    <recommendedName>
        <fullName evidence="1 7">Phosphoinositide phospholipase C</fullName>
        <ecNumber evidence="1 7">3.1.4.11</ecNumber>
    </recommendedName>
</protein>
<dbReference type="SMART" id="SM00239">
    <property type="entry name" value="C2"/>
    <property type="match status" value="1"/>
</dbReference>
<keyword evidence="4 7" id="KW-0443">Lipid metabolism</keyword>
<dbReference type="InterPro" id="IPR001895">
    <property type="entry name" value="RASGEF_cat_dom"/>
</dbReference>
<dbReference type="PROSITE" id="PS50004">
    <property type="entry name" value="C2"/>
    <property type="match status" value="1"/>
</dbReference>
<dbReference type="Pfam" id="PF00168">
    <property type="entry name" value="C2"/>
    <property type="match status" value="1"/>
</dbReference>
<dbReference type="Pfam" id="PF00388">
    <property type="entry name" value="PI-PLC-X"/>
    <property type="match status" value="1"/>
</dbReference>
<dbReference type="GO" id="GO:0004435">
    <property type="term" value="F:phosphatidylinositol-4,5-bisphosphate phospholipase C activity"/>
    <property type="evidence" value="ECO:0007669"/>
    <property type="project" value="UniProtKB-EC"/>
</dbReference>
<dbReference type="SUPFAM" id="SSF54236">
    <property type="entry name" value="Ubiquitin-like"/>
    <property type="match status" value="1"/>
</dbReference>
<comment type="catalytic activity">
    <reaction evidence="7">
        <text>a 1,2-diacyl-sn-glycero-3-phospho-(1D-myo-inositol-4,5-bisphosphate) + H2O = 1D-myo-inositol 1,4,5-trisphosphate + a 1,2-diacyl-sn-glycerol + H(+)</text>
        <dbReference type="Rhea" id="RHEA:33179"/>
        <dbReference type="ChEBI" id="CHEBI:15377"/>
        <dbReference type="ChEBI" id="CHEBI:15378"/>
        <dbReference type="ChEBI" id="CHEBI:17815"/>
        <dbReference type="ChEBI" id="CHEBI:58456"/>
        <dbReference type="ChEBI" id="CHEBI:203600"/>
        <dbReference type="EC" id="3.1.4.11"/>
    </reaction>
</comment>
<dbReference type="InterPro" id="IPR015359">
    <property type="entry name" value="PLC_EF-hand-like"/>
</dbReference>
<feature type="region of interest" description="Disordered" evidence="8">
    <location>
        <begin position="514"/>
        <end position="632"/>
    </location>
</feature>
<dbReference type="InterPro" id="IPR046974">
    <property type="entry name" value="PLC_epsilon1_EF"/>
</dbReference>
<feature type="region of interest" description="Disordered" evidence="8">
    <location>
        <begin position="1138"/>
        <end position="1201"/>
    </location>
</feature>
<evidence type="ECO:0000256" key="7">
    <source>
        <dbReference type="RuleBase" id="RU361133"/>
    </source>
</evidence>
<dbReference type="InterPro" id="IPR000909">
    <property type="entry name" value="PLipase_C_PInositol-sp_X_dom"/>
</dbReference>
<dbReference type="PROSITE" id="PS50009">
    <property type="entry name" value="RASGEF_CAT"/>
    <property type="match status" value="1"/>
</dbReference>
<dbReference type="SUPFAM" id="SSF49562">
    <property type="entry name" value="C2 domain (Calcium/lipid-binding domain, CaLB)"/>
    <property type="match status" value="1"/>
</dbReference>
<keyword evidence="3 7" id="KW-0442">Lipid degradation</keyword>
<dbReference type="GO" id="GO:0005085">
    <property type="term" value="F:guanyl-nucleotide exchange factor activity"/>
    <property type="evidence" value="ECO:0007669"/>
    <property type="project" value="UniProtKB-KW"/>
</dbReference>
<dbReference type="InterPro" id="IPR001192">
    <property type="entry name" value="PI-PLC_fam"/>
</dbReference>
<feature type="compositionally biased region" description="Polar residues" evidence="8">
    <location>
        <begin position="602"/>
        <end position="631"/>
    </location>
</feature>
<sequence length="1617" mass="180949">ERQLANSMTSSSALSPAVSGISKELSEMRHLVQFPEEIACILTEQEQQLYQQVFPLDYLRFLTKDLGSPECQSKHHPSLKASLSVPAMSTQSSRHNAVEDLVARFNEVSSWVTWLILTAGSMEEKREVFSYLVHVAKCCWNMGNYNGVMEFLAGLRSRKVLKMWQFMDQTDIETMRSLKDAMAQHESSSEYKKIVTRARNIPGCKVVPFCGVFLKELNDALGGTASIISLKPSLDNAEDSFEFVSDYSGQQNFLLRSGPDGLHIPEKEATVSNILQIIRSCNRSLEVEDIDEGSTSPSSSCPLPTSRNNSFRDRCRNQYVLSLQPDVHQFLLQGATVIHYDQDSHLTARCLLRLQPDNTTLTWGNPHSRGASLTEPPLGLGQTVVAGLAEGLLDFGVVKAVFLGHQGVDVHAVCLQNKLSHMTVEENALSLLYGVSTTDNRLLHFVAPNHTAQMLHKGLSELVKATRKLKKFPDQRLQWLRRQYVSLYQEDGRYEGPTLAQAIELFGGRRWNMNTGGTEKATHQKNSPLSINDKTKKKKKAIVRGDSGDATDDEMVSRKTRSCKEGLYRNGPESDSIDQDDPANKSPGLLASSSSSSSSSSMTGSNPSRPQSSPTLSGTVKAQPGAWSSRSWHGRGKGCFRGFQNLMISDSTMSFVEFVELFKSFSIRSRKDLKELFDTFAVPCSRSNPESAPLYTNLRIDDKDTGLQPDLDLLTRNGSDLGLFIRTRQQMSDNQKQISDAIAAASIVTNGTGVENASLGVLGLGIPQLNDFLVNCQREHLSYDEILNIIQKFETSSSMRQMGWMSFEGFSRFLMDKDNFASCIDESQMNQEELRYPLSYYYIQSSHNTYLTGHQLKGESSVELYSQVLLQGCRSVELDCWDGDDGMPVIYHGHTLTTKIPFKDVVEAISRSAFVNSNMPVILSIENHCSLPQQRKMAEIFKTVFGERLVTRFLFDSDFSDDPHLPSPLQLQGRILLKNKKLKAHQAPVDILKQKAHQLAHMQAQVSNGSPTVSSPGNHTNEDEEEEEDEYDYDYESLSDADVLTASSASCGLEDNILDDKPEVKSSADKEEQPVDEIPKRIKKSDHTTQSKGKVFDMELGEEFYLPQNKKESRQIAQELSDLIIYCQAVKFPGLSTLSPAGSSRGKDRGKSRKSIFGTAPARCSTPGETTTPCRTPGKGGAERLSWEEQQSSPVPSPPTSLSAIIRTPKCYHISSVNENAAKRLCRRYSQKLIQHTACQLLRTYPAATRIDSTNPNPLLFWLHGIQLVALNYQTDDLPMQLNTSLFEANGGCGYVLKPAVLWDRNCLNYQQFCPMERDVEKMSPAVYSFTIVSGQNVCPGNSSGSPCIEVDVLGMSVDSAHFRTKPIHRNTLNPMWNEHFQFTVHFEEMCFLRVAVVENNSSQTTAQRTLPLKALKSGYRHIQLRTQHNEFLEVSSLFVYSRRQRNVLQEAIFPHHCSKEKRVSQQHKVTVYGAPGPEPFAVFSVTEQITAKQLLDVIHEVSPEQPHTVIKAPRYSTAQDIIQQTLSKAKYSYSIVSHPNPCDYVLMEEVTKDVGSKKSSTTKPPQRVLLDHECVYQAQSRWRGTGKFILKLKEQLVREDKKKVISFASELKKLTS</sequence>
<dbReference type="OrthoDB" id="10068636at2759"/>
<evidence type="ECO:0000313" key="13">
    <source>
        <dbReference type="EMBL" id="CAG12626.1"/>
    </source>
</evidence>
<feature type="region of interest" description="Disordered" evidence="8">
    <location>
        <begin position="1054"/>
        <end position="1077"/>
    </location>
</feature>
<comment type="caution">
    <text evidence="13">The sequence shown here is derived from an EMBL/GenBank/DDBJ whole genome shotgun (WGS) entry which is preliminary data.</text>
</comment>
<dbReference type="GO" id="GO:0007265">
    <property type="term" value="P:Ras protein signal transduction"/>
    <property type="evidence" value="ECO:0007669"/>
    <property type="project" value="TreeGrafter"/>
</dbReference>
<dbReference type="PANTHER" id="PTHR10336">
    <property type="entry name" value="PHOSPHOINOSITIDE-SPECIFIC PHOSPHOLIPASE C FAMILY PROTEIN"/>
    <property type="match status" value="1"/>
</dbReference>
<dbReference type="Gene3D" id="3.10.20.90">
    <property type="entry name" value="Phosphatidylinositol 3-kinase Catalytic Subunit, Chain A, domain 1"/>
    <property type="match status" value="1"/>
</dbReference>
<feature type="non-terminal residue" evidence="13">
    <location>
        <position position="1617"/>
    </location>
</feature>
<feature type="compositionally biased region" description="Low complexity" evidence="8">
    <location>
        <begin position="592"/>
        <end position="601"/>
    </location>
</feature>
<gene>
    <name evidence="13" type="ORF">GSTENG00035002001</name>
</gene>
<dbReference type="FunFam" id="1.10.238.10:FF:000092">
    <property type="entry name" value="Phosphoinositide phospholipase C"/>
    <property type="match status" value="1"/>
</dbReference>
<dbReference type="Pfam" id="PF00788">
    <property type="entry name" value="RA"/>
    <property type="match status" value="1"/>
</dbReference>
<dbReference type="SUPFAM" id="SSF51695">
    <property type="entry name" value="PLC-like phosphodiesterases"/>
    <property type="match status" value="1"/>
</dbReference>
<evidence type="ECO:0000256" key="1">
    <source>
        <dbReference type="ARBA" id="ARBA00012368"/>
    </source>
</evidence>
<dbReference type="GO" id="GO:0007186">
    <property type="term" value="P:G protein-coupled receptor signaling pathway"/>
    <property type="evidence" value="ECO:0007669"/>
    <property type="project" value="TreeGrafter"/>
</dbReference>
<dbReference type="GO" id="GO:0016042">
    <property type="term" value="P:lipid catabolic process"/>
    <property type="evidence" value="ECO:0007669"/>
    <property type="project" value="UniProtKB-KW"/>
</dbReference>
<dbReference type="Pfam" id="PF00617">
    <property type="entry name" value="RasGEF"/>
    <property type="match status" value="1"/>
</dbReference>
<feature type="domain" description="PI-PLC Y-box" evidence="10">
    <location>
        <begin position="1212"/>
        <end position="1302"/>
    </location>
</feature>
<dbReference type="Pfam" id="PF09279">
    <property type="entry name" value="EF-hand_like"/>
    <property type="match status" value="1"/>
</dbReference>
<feature type="compositionally biased region" description="Polar residues" evidence="8">
    <location>
        <begin position="1004"/>
        <end position="1019"/>
    </location>
</feature>
<dbReference type="InterPro" id="IPR017946">
    <property type="entry name" value="PLC-like_Pdiesterase_TIM-brl"/>
</dbReference>
<dbReference type="CDD" id="cd16203">
    <property type="entry name" value="EFh_PI-PLCepsilon"/>
    <property type="match status" value="1"/>
</dbReference>
<dbReference type="InterPro" id="IPR036964">
    <property type="entry name" value="RASGEF_cat_dom_sf"/>
</dbReference>
<dbReference type="CDD" id="cd08596">
    <property type="entry name" value="PI-PLCc_epsilon"/>
    <property type="match status" value="1"/>
</dbReference>
<dbReference type="Pfam" id="PF00387">
    <property type="entry name" value="PI-PLC-Y"/>
    <property type="match status" value="1"/>
</dbReference>
<evidence type="ECO:0000256" key="3">
    <source>
        <dbReference type="ARBA" id="ARBA00022963"/>
    </source>
</evidence>
<keyword evidence="2 7" id="KW-0378">Hydrolase</keyword>
<dbReference type="EC" id="3.1.4.11" evidence="1 7"/>
<dbReference type="EMBL" id="CAAE01015106">
    <property type="protein sequence ID" value="CAG12626.1"/>
    <property type="molecule type" value="Genomic_DNA"/>
</dbReference>
<dbReference type="FunFam" id="3.20.20.190:FF:000039">
    <property type="entry name" value="Phosphoinositide phospholipase C"/>
    <property type="match status" value="1"/>
</dbReference>